<gene>
    <name evidence="2" type="ORF">MICPUCDRAFT_70894</name>
</gene>
<feature type="compositionally biased region" description="Basic residues" evidence="1">
    <location>
        <begin position="59"/>
        <end position="68"/>
    </location>
</feature>
<dbReference type="EMBL" id="GG663736">
    <property type="protein sequence ID" value="EEH59724.1"/>
    <property type="molecule type" value="Genomic_DNA"/>
</dbReference>
<dbReference type="AlphaFoldDB" id="C1MK98"/>
<reference evidence="2 3" key="1">
    <citation type="journal article" date="2009" name="Science">
        <title>Green evolution and dynamic adaptations revealed by genomes of the marine picoeukaryotes Micromonas.</title>
        <authorList>
            <person name="Worden A.Z."/>
            <person name="Lee J.H."/>
            <person name="Mock T."/>
            <person name="Rouze P."/>
            <person name="Simmons M.P."/>
            <person name="Aerts A.L."/>
            <person name="Allen A.E."/>
            <person name="Cuvelier M.L."/>
            <person name="Derelle E."/>
            <person name="Everett M.V."/>
            <person name="Foulon E."/>
            <person name="Grimwood J."/>
            <person name="Gundlach H."/>
            <person name="Henrissat B."/>
            <person name="Napoli C."/>
            <person name="McDonald S.M."/>
            <person name="Parker M.S."/>
            <person name="Rombauts S."/>
            <person name="Salamov A."/>
            <person name="Von Dassow P."/>
            <person name="Badger J.H."/>
            <person name="Coutinho P.M."/>
            <person name="Demir E."/>
            <person name="Dubchak I."/>
            <person name="Gentemann C."/>
            <person name="Eikrem W."/>
            <person name="Gready J.E."/>
            <person name="John U."/>
            <person name="Lanier W."/>
            <person name="Lindquist E.A."/>
            <person name="Lucas S."/>
            <person name="Mayer K.F."/>
            <person name="Moreau H."/>
            <person name="Not F."/>
            <person name="Otillar R."/>
            <person name="Panaud O."/>
            <person name="Pangilinan J."/>
            <person name="Paulsen I."/>
            <person name="Piegu B."/>
            <person name="Poliakov A."/>
            <person name="Robbens S."/>
            <person name="Schmutz J."/>
            <person name="Toulza E."/>
            <person name="Wyss T."/>
            <person name="Zelensky A."/>
            <person name="Zhou K."/>
            <person name="Armbrust E.V."/>
            <person name="Bhattacharya D."/>
            <person name="Goodenough U.W."/>
            <person name="Van de Peer Y."/>
            <person name="Grigoriev I.V."/>
        </authorList>
    </citation>
    <scope>NUCLEOTIDE SEQUENCE [LARGE SCALE GENOMIC DNA]</scope>
    <source>
        <strain evidence="2 3">CCMP1545</strain>
    </source>
</reference>
<dbReference type="GeneID" id="9681321"/>
<dbReference type="OrthoDB" id="10530325at2759"/>
<evidence type="ECO:0000313" key="2">
    <source>
        <dbReference type="EMBL" id="EEH59724.1"/>
    </source>
</evidence>
<dbReference type="Proteomes" id="UP000001876">
    <property type="component" value="Unassembled WGS sequence"/>
</dbReference>
<dbReference type="KEGG" id="mpp:MICPUCDRAFT_70894"/>
<keyword evidence="3" id="KW-1185">Reference proteome</keyword>
<feature type="region of interest" description="Disordered" evidence="1">
    <location>
        <begin position="1"/>
        <end position="100"/>
    </location>
</feature>
<evidence type="ECO:0000313" key="3">
    <source>
        <dbReference type="Proteomes" id="UP000001876"/>
    </source>
</evidence>
<feature type="compositionally biased region" description="Basic and acidic residues" evidence="1">
    <location>
        <begin position="69"/>
        <end position="93"/>
    </location>
</feature>
<feature type="compositionally biased region" description="Basic and acidic residues" evidence="1">
    <location>
        <begin position="31"/>
        <end position="41"/>
    </location>
</feature>
<sequence length="100" mass="11241">MGKHGQTMNKKRKTSQRAAKENGRALKLRKGGVDRNKIELRKVHRSNRPQVSGVSRTGKQARKQLKLARRADKEKTKRDEDEKTSGCAKKDVTGDVAMAD</sequence>
<organism evidence="3">
    <name type="scientific">Micromonas pusilla (strain CCMP1545)</name>
    <name type="common">Picoplanktonic green alga</name>
    <dbReference type="NCBI Taxonomy" id="564608"/>
    <lineage>
        <taxon>Eukaryota</taxon>
        <taxon>Viridiplantae</taxon>
        <taxon>Chlorophyta</taxon>
        <taxon>Mamiellophyceae</taxon>
        <taxon>Mamiellales</taxon>
        <taxon>Mamiellaceae</taxon>
        <taxon>Micromonas</taxon>
    </lineage>
</organism>
<dbReference type="RefSeq" id="XP_003056348.1">
    <property type="nucleotide sequence ID" value="XM_003056302.1"/>
</dbReference>
<feature type="compositionally biased region" description="Polar residues" evidence="1">
    <location>
        <begin position="48"/>
        <end position="58"/>
    </location>
</feature>
<protein>
    <submittedName>
        <fullName evidence="2">Predicted protein</fullName>
    </submittedName>
</protein>
<name>C1MK98_MICPC</name>
<accession>C1MK98</accession>
<feature type="compositionally biased region" description="Basic residues" evidence="1">
    <location>
        <begin position="1"/>
        <end position="15"/>
    </location>
</feature>
<proteinExistence type="predicted"/>
<evidence type="ECO:0000256" key="1">
    <source>
        <dbReference type="SAM" id="MobiDB-lite"/>
    </source>
</evidence>